<dbReference type="SUPFAM" id="SSF49452">
    <property type="entry name" value="Starch-binding domain-like"/>
    <property type="match status" value="1"/>
</dbReference>
<evidence type="ECO:0000313" key="1">
    <source>
        <dbReference type="EMBL" id="CDM66381.1"/>
    </source>
</evidence>
<reference evidence="1 2" key="1">
    <citation type="submission" date="2013-12" db="EMBL/GenBank/DDBJ databases">
        <authorList>
            <person name="Stott M."/>
        </authorList>
    </citation>
    <scope>NUCLEOTIDE SEQUENCE [LARGE SCALE GENOMIC DNA]</scope>
    <source>
        <strain evidence="1 2">K22</strain>
    </source>
</reference>
<gene>
    <name evidence="1" type="ORF">PYK22_02410</name>
</gene>
<protein>
    <submittedName>
        <fullName evidence="1">Carboxypeptidase regulatory-like domain</fullName>
    </submittedName>
</protein>
<name>A0A0B6WZ44_9BACT</name>
<dbReference type="SUPFAM" id="SSF49464">
    <property type="entry name" value="Carboxypeptidase regulatory domain-like"/>
    <property type="match status" value="1"/>
</dbReference>
<dbReference type="GO" id="GO:0004180">
    <property type="term" value="F:carboxypeptidase activity"/>
    <property type="evidence" value="ECO:0007669"/>
    <property type="project" value="UniProtKB-KW"/>
</dbReference>
<dbReference type="GO" id="GO:0030246">
    <property type="term" value="F:carbohydrate binding"/>
    <property type="evidence" value="ECO:0007669"/>
    <property type="project" value="InterPro"/>
</dbReference>
<dbReference type="AlphaFoldDB" id="A0A0B6WZ44"/>
<dbReference type="Proteomes" id="UP000031518">
    <property type="component" value="Unassembled WGS sequence"/>
</dbReference>
<dbReference type="EMBL" id="CBXV010000008">
    <property type="protein sequence ID" value="CDM66381.1"/>
    <property type="molecule type" value="Genomic_DNA"/>
</dbReference>
<keyword evidence="1" id="KW-0645">Protease</keyword>
<dbReference type="InterPro" id="IPR013784">
    <property type="entry name" value="Carb-bd-like_fold"/>
</dbReference>
<keyword evidence="2" id="KW-1185">Reference proteome</keyword>
<evidence type="ECO:0000313" key="2">
    <source>
        <dbReference type="Proteomes" id="UP000031518"/>
    </source>
</evidence>
<keyword evidence="1" id="KW-0121">Carboxypeptidase</keyword>
<accession>A0A0B6WZ44</accession>
<dbReference type="Gene3D" id="2.60.40.1120">
    <property type="entry name" value="Carboxypeptidase-like, regulatory domain"/>
    <property type="match status" value="2"/>
</dbReference>
<organism evidence="1 2">
    <name type="scientific">Pyrinomonas methylaliphatogenes</name>
    <dbReference type="NCBI Taxonomy" id="454194"/>
    <lineage>
        <taxon>Bacteria</taxon>
        <taxon>Pseudomonadati</taxon>
        <taxon>Acidobacteriota</taxon>
        <taxon>Blastocatellia</taxon>
        <taxon>Blastocatellales</taxon>
        <taxon>Pyrinomonadaceae</taxon>
        <taxon>Pyrinomonas</taxon>
    </lineage>
</organism>
<dbReference type="STRING" id="454194.PYK22_02410"/>
<proteinExistence type="predicted"/>
<dbReference type="RefSeq" id="WP_157770849.1">
    <property type="nucleotide sequence ID" value="NZ_CBXV010000008.1"/>
</dbReference>
<sequence>MRGRSKITEELLALSARRPRRPSRYGRSTITRGLLATILLSITALAQGTGGIKGKVRVEVGSPSGVVITAYQGEREVARAKTNDKGEFVITGLQPGRYSLSFRKPGLSVGRIDDVEVRAGKIRQLGDRLIMTVDEGSLALIRGSVFTAEGRSFPGVRVELARIEPDGSLRKLDGRITNETGSFGFRLPPDPARYRITAKADGMETASKDIEVDGAAVYRLALQLRRKQ</sequence>
<dbReference type="OrthoDB" id="1451379at2"/>
<dbReference type="Pfam" id="PF13620">
    <property type="entry name" value="CarboxypepD_reg"/>
    <property type="match status" value="2"/>
</dbReference>
<dbReference type="InterPro" id="IPR008969">
    <property type="entry name" value="CarboxyPept-like_regulatory"/>
</dbReference>
<reference evidence="1 2" key="2">
    <citation type="submission" date="2015-01" db="EMBL/GenBank/DDBJ databases">
        <title>Complete genome sequence of Pyrinomonas methylaliphatogenes type strain K22T.</title>
        <authorList>
            <person name="Lee K.C.Y."/>
            <person name="Power J.F."/>
            <person name="Dunfield P.F."/>
            <person name="Morgan X.C."/>
            <person name="Huttenhower C."/>
            <person name="Stott M.B."/>
        </authorList>
    </citation>
    <scope>NUCLEOTIDE SEQUENCE [LARGE SCALE GENOMIC DNA]</scope>
    <source>
        <strain evidence="1 2">K22</strain>
    </source>
</reference>
<keyword evidence="1" id="KW-0378">Hydrolase</keyword>